<proteinExistence type="predicted"/>
<dbReference type="Proteomes" id="UP000703269">
    <property type="component" value="Unassembled WGS sequence"/>
</dbReference>
<name>A0A9P3LBG2_9APHY</name>
<dbReference type="EMBL" id="BPQB01000012">
    <property type="protein sequence ID" value="GJE89170.1"/>
    <property type="molecule type" value="Genomic_DNA"/>
</dbReference>
<sequence>MRICTHSQSGINLDVANDLEKNWTHVPSPSPSDNVPDTGMPVDSETIAVDELEAEFERFQRNSKEENLEDVEDNEVLKGEIYNFKEFERDEKGEMPTGYAKEVNVVEQGMDKSWDISLLMPEKRLTLT</sequence>
<feature type="coiled-coil region" evidence="1">
    <location>
        <begin position="42"/>
        <end position="74"/>
    </location>
</feature>
<evidence type="ECO:0000256" key="1">
    <source>
        <dbReference type="SAM" id="Coils"/>
    </source>
</evidence>
<comment type="caution">
    <text evidence="2">The sequence shown here is derived from an EMBL/GenBank/DDBJ whole genome shotgun (WGS) entry which is preliminary data.</text>
</comment>
<protein>
    <submittedName>
        <fullName evidence="2">Uncharacterized protein</fullName>
    </submittedName>
</protein>
<gene>
    <name evidence="2" type="ORF">PsYK624_052650</name>
</gene>
<evidence type="ECO:0000313" key="2">
    <source>
        <dbReference type="EMBL" id="GJE89170.1"/>
    </source>
</evidence>
<dbReference type="OrthoDB" id="2802234at2759"/>
<reference evidence="2 3" key="1">
    <citation type="submission" date="2021-08" db="EMBL/GenBank/DDBJ databases">
        <title>Draft Genome Sequence of Phanerochaete sordida strain YK-624.</title>
        <authorList>
            <person name="Mori T."/>
            <person name="Dohra H."/>
            <person name="Suzuki T."/>
            <person name="Kawagishi H."/>
            <person name="Hirai H."/>
        </authorList>
    </citation>
    <scope>NUCLEOTIDE SEQUENCE [LARGE SCALE GENOMIC DNA]</scope>
    <source>
        <strain evidence="2 3">YK-624</strain>
    </source>
</reference>
<keyword evidence="3" id="KW-1185">Reference proteome</keyword>
<keyword evidence="1" id="KW-0175">Coiled coil</keyword>
<evidence type="ECO:0000313" key="3">
    <source>
        <dbReference type="Proteomes" id="UP000703269"/>
    </source>
</evidence>
<organism evidence="2 3">
    <name type="scientific">Phanerochaete sordida</name>
    <dbReference type="NCBI Taxonomy" id="48140"/>
    <lineage>
        <taxon>Eukaryota</taxon>
        <taxon>Fungi</taxon>
        <taxon>Dikarya</taxon>
        <taxon>Basidiomycota</taxon>
        <taxon>Agaricomycotina</taxon>
        <taxon>Agaricomycetes</taxon>
        <taxon>Polyporales</taxon>
        <taxon>Phanerochaetaceae</taxon>
        <taxon>Phanerochaete</taxon>
    </lineage>
</organism>
<accession>A0A9P3LBG2</accession>
<dbReference type="AlphaFoldDB" id="A0A9P3LBG2"/>